<accession>A0A077WK20</accession>
<keyword evidence="4" id="KW-0813">Transport</keyword>
<gene>
    <name evidence="17" type="ORF">LRAMOSA09445</name>
</gene>
<dbReference type="GO" id="GO:0004497">
    <property type="term" value="F:monooxygenase activity"/>
    <property type="evidence" value="ECO:0007669"/>
    <property type="project" value="InterPro"/>
</dbReference>
<comment type="catalytic activity">
    <reaction evidence="13">
        <text>2 oxidized [cytochrome P450] + NADPH = 2 reduced [cytochrome P450] + NADP(+) + H(+)</text>
        <dbReference type="Rhea" id="RHEA:24040"/>
        <dbReference type="Rhea" id="RHEA-COMP:14627"/>
        <dbReference type="Rhea" id="RHEA-COMP:14628"/>
        <dbReference type="ChEBI" id="CHEBI:15378"/>
        <dbReference type="ChEBI" id="CHEBI:55376"/>
        <dbReference type="ChEBI" id="CHEBI:57783"/>
        <dbReference type="ChEBI" id="CHEBI:58349"/>
        <dbReference type="ChEBI" id="CHEBI:60344"/>
        <dbReference type="EC" id="1.6.2.4"/>
    </reaction>
</comment>
<sequence length="1196" mass="134056">MPQGATSVIVVLERDSTDIENKGKIINFGDGASVDTVRNLAMDKLGISTIPANDVVLLDGSGKPIDTMDQVRQQQVVRVDVKEHIKDVIPGPTKYPFVGSIRELLPNIAYGWIRMFDKYGPVVDMNILGEENIGTNDPDVAEVFVKESDYFTKKITHNLEEVKAFGGQGLFTTDTDDPDWKLAHKLLMPAFGPRAIKAYLHEMGVIAMQTIKTLEEYQPTDKVEILNWTTRLTFETIGRCGFGYEFGLLDSKDAPTHPFIEAMSYCLKTVVVRRQQLSIFKHLPNEQNRKFDRSVKLMNDTVDQVIKERKQSPEAGDKDKDLLGFMLNARDDENLGLTDENIRYQVVTFLIAGHDTTANTLAWTLYELARHPEVEQRLLQEIADVGITHDKPPTVEQVGQLKYMHQVLKETLRKYPPVRMLNKYCKKDCVIPGGYLVKAGTPVSVNLFAMHRNPKCYPDPLRYDPDRFSPEEEQKRSRFAWLPFSTGPRACIGMAFALQEAKVVLAMFLHRFKFCYDGPDIDFDPMMATTKPHDFFVNIQPRTDFPEPRSTPTTTATTTNEAAKPKATMPQSQSIAEQVASRPVPPITFLYGTQTGTAQDYASSLAAQARSFGFKQVTLSEMDKWKLLDTGKYEPRESGPQELVVICTATYNGQPPDTAERFNKFITEKTKDEKNSNLLKSLQFAVFGVGNKNWRTYQAFPRKVNESLETLGADRFFQCGEGNADQDMDADFNEWSAHFWVQALSSFGLSLPESQSVVPSASMGMERPQVNIKFISPSDKEKWTQGAANCNGEHNVTVLDNEELQQPASDRSTRHIELDVSSLQPLCEDGSLFLAGDHLEVYPENDAEIVDAIGVNFGWVLDSVFEVDSESLEHVSPRSLAASIRGPCTIRNALTYYADLSSPPSRTMLAIFAEQLSDTSPDTAEAFRKLIMPDSPEYASFIEKYRTILDLQKGFPQVKRLDLAQFMTAVGVMQPRRYSISSSPLAHPKQASLTVGVVHDVLKDGREYYGLASSYLARSAESAKIRAMLKSSKSSFALPSDPKVPIIMIAAGTGVAPFRGFLEERACQRSQGKQVGDCVLFFGCRRKDQDFIYADQMQEYEKNGVLAGLHVAFSRQGQPIKYVQHQLLEHAVQIWSLLNESNASVFVCGAGAMSRDVRHTFCTMARSFGHVGTEEEGDNYIQEMIDQGRYNEDVWG</sequence>
<dbReference type="InterPro" id="IPR001709">
    <property type="entry name" value="Flavoprot_Pyr_Nucl_cyt_Rdtase"/>
</dbReference>
<dbReference type="PANTHER" id="PTHR19384">
    <property type="entry name" value="NITRIC OXIDE SYNTHASE-RELATED"/>
    <property type="match status" value="1"/>
</dbReference>
<evidence type="ECO:0000256" key="10">
    <source>
        <dbReference type="ARBA" id="ARBA00023002"/>
    </source>
</evidence>
<comment type="cofactor">
    <cofactor evidence="2">
        <name>FAD</name>
        <dbReference type="ChEBI" id="CHEBI:57692"/>
    </cofactor>
</comment>
<dbReference type="GO" id="GO:0050660">
    <property type="term" value="F:flavin adenine dinucleotide binding"/>
    <property type="evidence" value="ECO:0007669"/>
    <property type="project" value="TreeGrafter"/>
</dbReference>
<protein>
    <recommendedName>
        <fullName evidence="12">NADPH--hemoprotein reductase</fullName>
        <ecNumber evidence="12">1.6.2.4</ecNumber>
    </recommendedName>
</protein>
<dbReference type="InterPro" id="IPR029039">
    <property type="entry name" value="Flavoprotein-like_sf"/>
</dbReference>
<evidence type="ECO:0000259" key="16">
    <source>
        <dbReference type="PROSITE" id="PS51384"/>
    </source>
</evidence>
<comment type="similarity">
    <text evidence="3">In the N-terminal section; belongs to the cytochrome P450 family.</text>
</comment>
<dbReference type="EC" id="1.6.2.4" evidence="12"/>
<dbReference type="GO" id="GO:0003958">
    <property type="term" value="F:NADPH-hemoprotein reductase activity"/>
    <property type="evidence" value="ECO:0007669"/>
    <property type="project" value="UniProtKB-EC"/>
</dbReference>
<dbReference type="SUPFAM" id="SSF52343">
    <property type="entry name" value="Ferredoxin reductase-like, C-terminal NADP-linked domain"/>
    <property type="match status" value="1"/>
</dbReference>
<dbReference type="InterPro" id="IPR017972">
    <property type="entry name" value="Cyt_P450_CS"/>
</dbReference>
<evidence type="ECO:0000256" key="4">
    <source>
        <dbReference type="ARBA" id="ARBA00022448"/>
    </source>
</evidence>
<dbReference type="Pfam" id="PF00258">
    <property type="entry name" value="Flavodoxin_1"/>
    <property type="match status" value="1"/>
</dbReference>
<evidence type="ECO:0000256" key="11">
    <source>
        <dbReference type="ARBA" id="ARBA00023004"/>
    </source>
</evidence>
<dbReference type="GO" id="GO:0010181">
    <property type="term" value="F:FMN binding"/>
    <property type="evidence" value="ECO:0007669"/>
    <property type="project" value="InterPro"/>
</dbReference>
<feature type="domain" description="Flavodoxin-like" evidence="15">
    <location>
        <begin position="587"/>
        <end position="740"/>
    </location>
</feature>
<dbReference type="Gene3D" id="1.20.990.10">
    <property type="entry name" value="NADPH-cytochrome p450 Reductase, Chain A, domain 3"/>
    <property type="match status" value="1"/>
</dbReference>
<evidence type="ECO:0000256" key="13">
    <source>
        <dbReference type="ARBA" id="ARBA00049342"/>
    </source>
</evidence>
<dbReference type="Pfam" id="PF00067">
    <property type="entry name" value="p450"/>
    <property type="match status" value="1"/>
</dbReference>
<organism evidence="17">
    <name type="scientific">Lichtheimia ramosa</name>
    <dbReference type="NCBI Taxonomy" id="688394"/>
    <lineage>
        <taxon>Eukaryota</taxon>
        <taxon>Fungi</taxon>
        <taxon>Fungi incertae sedis</taxon>
        <taxon>Mucoromycota</taxon>
        <taxon>Mucoromycotina</taxon>
        <taxon>Mucoromycetes</taxon>
        <taxon>Mucorales</taxon>
        <taxon>Lichtheimiaceae</taxon>
        <taxon>Lichtheimia</taxon>
    </lineage>
</organism>
<dbReference type="Gene3D" id="3.40.50.360">
    <property type="match status" value="1"/>
</dbReference>
<dbReference type="InterPro" id="IPR017927">
    <property type="entry name" value="FAD-bd_FR_type"/>
</dbReference>
<dbReference type="OrthoDB" id="1470350at2759"/>
<dbReference type="PANTHER" id="PTHR19384:SF17">
    <property type="entry name" value="NADPH--CYTOCHROME P450 REDUCTASE"/>
    <property type="match status" value="1"/>
</dbReference>
<keyword evidence="9" id="KW-0521">NADP</keyword>
<evidence type="ECO:0000256" key="12">
    <source>
        <dbReference type="ARBA" id="ARBA00023797"/>
    </source>
</evidence>
<evidence type="ECO:0000256" key="8">
    <source>
        <dbReference type="ARBA" id="ARBA00022827"/>
    </source>
</evidence>
<dbReference type="InterPro" id="IPR017938">
    <property type="entry name" value="Riboflavin_synthase-like_b-brl"/>
</dbReference>
<feature type="domain" description="FAD-binding FR-type" evidence="16">
    <location>
        <begin position="791"/>
        <end position="1039"/>
    </location>
</feature>
<dbReference type="EMBL" id="LK023322">
    <property type="protein sequence ID" value="CDS06922.1"/>
    <property type="molecule type" value="Genomic_DNA"/>
</dbReference>
<evidence type="ECO:0000256" key="5">
    <source>
        <dbReference type="ARBA" id="ARBA00022630"/>
    </source>
</evidence>
<dbReference type="PROSITE" id="PS51384">
    <property type="entry name" value="FAD_FR"/>
    <property type="match status" value="1"/>
</dbReference>
<dbReference type="InterPro" id="IPR003097">
    <property type="entry name" value="CysJ-like_FAD-binding"/>
</dbReference>
<dbReference type="Pfam" id="PF00667">
    <property type="entry name" value="FAD_binding_1"/>
    <property type="match status" value="1"/>
</dbReference>
<dbReference type="Gene3D" id="2.40.30.10">
    <property type="entry name" value="Translation factors"/>
    <property type="match status" value="1"/>
</dbReference>
<dbReference type="SUPFAM" id="SSF63380">
    <property type="entry name" value="Riboflavin synthase domain-like"/>
    <property type="match status" value="1"/>
</dbReference>
<dbReference type="InterPro" id="IPR001094">
    <property type="entry name" value="Flavdoxin-like"/>
</dbReference>
<evidence type="ECO:0000256" key="7">
    <source>
        <dbReference type="ARBA" id="ARBA00022723"/>
    </source>
</evidence>
<keyword evidence="8" id="KW-0274">FAD</keyword>
<dbReference type="SUPFAM" id="SSF48264">
    <property type="entry name" value="Cytochrome P450"/>
    <property type="match status" value="1"/>
</dbReference>
<dbReference type="PROSITE" id="PS00086">
    <property type="entry name" value="CYTOCHROME_P450"/>
    <property type="match status" value="1"/>
</dbReference>
<keyword evidence="6" id="KW-0288">FMN</keyword>
<dbReference type="GO" id="GO:0020037">
    <property type="term" value="F:heme binding"/>
    <property type="evidence" value="ECO:0007669"/>
    <property type="project" value="InterPro"/>
</dbReference>
<dbReference type="Gene3D" id="3.40.50.80">
    <property type="entry name" value="Nucleotide-binding domain of ferredoxin-NADP reductase (FNR) module"/>
    <property type="match status" value="1"/>
</dbReference>
<evidence type="ECO:0000256" key="6">
    <source>
        <dbReference type="ARBA" id="ARBA00022643"/>
    </source>
</evidence>
<dbReference type="Gene3D" id="1.10.630.10">
    <property type="entry name" value="Cytochrome P450"/>
    <property type="match status" value="1"/>
</dbReference>
<keyword evidence="5" id="KW-0285">Flavoprotein</keyword>
<feature type="region of interest" description="Disordered" evidence="14">
    <location>
        <begin position="541"/>
        <end position="571"/>
    </location>
</feature>
<dbReference type="PRINTS" id="PR00371">
    <property type="entry name" value="FPNCR"/>
</dbReference>
<dbReference type="InterPro" id="IPR001433">
    <property type="entry name" value="OxRdtase_FAD/NAD-bd"/>
</dbReference>
<keyword evidence="11" id="KW-0408">Iron</keyword>
<evidence type="ECO:0000256" key="3">
    <source>
        <dbReference type="ARBA" id="ARBA00010018"/>
    </source>
</evidence>
<dbReference type="PROSITE" id="PS50902">
    <property type="entry name" value="FLAVODOXIN_LIKE"/>
    <property type="match status" value="1"/>
</dbReference>
<dbReference type="GO" id="GO:0016705">
    <property type="term" value="F:oxidoreductase activity, acting on paired donors, with incorporation or reduction of molecular oxygen"/>
    <property type="evidence" value="ECO:0007669"/>
    <property type="project" value="InterPro"/>
</dbReference>
<dbReference type="FunFam" id="3.40.50.80:FF:000001">
    <property type="entry name" value="NADPH--cytochrome P450 reductase 1"/>
    <property type="match status" value="1"/>
</dbReference>
<dbReference type="GO" id="GO:0005829">
    <property type="term" value="C:cytosol"/>
    <property type="evidence" value="ECO:0007669"/>
    <property type="project" value="TreeGrafter"/>
</dbReference>
<keyword evidence="10" id="KW-0560">Oxidoreductase</keyword>
<name>A0A077WK20_9FUNG</name>
<evidence type="ECO:0000256" key="2">
    <source>
        <dbReference type="ARBA" id="ARBA00001974"/>
    </source>
</evidence>
<dbReference type="InterPro" id="IPR008254">
    <property type="entry name" value="Flavodoxin/NO_synth"/>
</dbReference>
<keyword evidence="7" id="KW-0479">Metal-binding</keyword>
<proteinExistence type="inferred from homology"/>
<feature type="compositionally biased region" description="Low complexity" evidence="14">
    <location>
        <begin position="551"/>
        <end position="568"/>
    </location>
</feature>
<dbReference type="InterPro" id="IPR023173">
    <property type="entry name" value="NADPH_Cyt_P450_Rdtase_alpha"/>
</dbReference>
<dbReference type="SUPFAM" id="SSF52218">
    <property type="entry name" value="Flavoproteins"/>
    <property type="match status" value="1"/>
</dbReference>
<evidence type="ECO:0000259" key="15">
    <source>
        <dbReference type="PROSITE" id="PS50902"/>
    </source>
</evidence>
<evidence type="ECO:0000313" key="17">
    <source>
        <dbReference type="EMBL" id="CDS06922.1"/>
    </source>
</evidence>
<dbReference type="InterPro" id="IPR036396">
    <property type="entry name" value="Cyt_P450_sf"/>
</dbReference>
<comment type="cofactor">
    <cofactor evidence="1">
        <name>FMN</name>
        <dbReference type="ChEBI" id="CHEBI:58210"/>
    </cofactor>
</comment>
<dbReference type="GO" id="GO:0005506">
    <property type="term" value="F:iron ion binding"/>
    <property type="evidence" value="ECO:0007669"/>
    <property type="project" value="InterPro"/>
</dbReference>
<dbReference type="PRINTS" id="PR00369">
    <property type="entry name" value="FLAVODOXIN"/>
</dbReference>
<evidence type="ECO:0000256" key="14">
    <source>
        <dbReference type="SAM" id="MobiDB-lite"/>
    </source>
</evidence>
<dbReference type="Pfam" id="PF00175">
    <property type="entry name" value="NAD_binding_1"/>
    <property type="match status" value="1"/>
</dbReference>
<dbReference type="InterPro" id="IPR001128">
    <property type="entry name" value="Cyt_P450"/>
</dbReference>
<evidence type="ECO:0000256" key="1">
    <source>
        <dbReference type="ARBA" id="ARBA00001917"/>
    </source>
</evidence>
<dbReference type="AlphaFoldDB" id="A0A077WK20"/>
<evidence type="ECO:0000256" key="9">
    <source>
        <dbReference type="ARBA" id="ARBA00022857"/>
    </source>
</evidence>
<dbReference type="InterPro" id="IPR039261">
    <property type="entry name" value="FNR_nucleotide-bd"/>
</dbReference>
<reference evidence="17" key="1">
    <citation type="journal article" date="2014" name="Genome Announc.">
        <title>De novo whole-genome sequence and genome annotation of Lichtheimia ramosa.</title>
        <authorList>
            <person name="Linde J."/>
            <person name="Schwartze V."/>
            <person name="Binder U."/>
            <person name="Lass-Florl C."/>
            <person name="Voigt K."/>
            <person name="Horn F."/>
        </authorList>
    </citation>
    <scope>NUCLEOTIDE SEQUENCE</scope>
    <source>
        <strain evidence="17">JMRC FSU:6197</strain>
    </source>
</reference>